<sequence length="776" mass="89355">MKNLFDIQVWKQQLGLLPVHLNPLSDNGGHMMLNGGNGDFCLQTANLEIENIDLYSKSWSSSTKNFLIVKDDNVQIHNWLNDKTETVSHKIVSENFNKFYNYLLSKSYKSSNDLVPFVIDIFRQFRNLTFEKSNPVEALNLLFGLLTSLEDDVHNINTEKWGLENLVIPDGFDYYIDQIQNGISNVKPELDLIIRHSAGILFQEAQKEVLFFNPQRDLFGGSSSSLSTKTNLYSSIHYTPPFLSRTIVENSLRNINLQTDKLKILDPACGSSEFLVEVLKQLIELDFQGNVEILGWDVSETAINTSRFLLTYEKRTIWQDRLDFSLKLVGDSLLEDWDNDFDLILMNPPFSSWDLLNNKENRDAVRQALGNSFIGKKPNQASAFFYKALNHLNENGVIGCVIPSSILTLDSYSKLRTDTNDLVDIKLLGKLGNFIFEDALTDVSFIIGKKPKTNHIPTIIWTRNEKGVAQEALRDFRKTTYNNQVTLDKPNFSIYQPISFPILKESWTPISIKNHNLFKGIERFVVEKRLSRVIDIFNVKQGIRTGNNKVFKISVNEYSNLPEEEKEYFRPSTENDSFINGKLQITSYVWYPYGEDGIKIQTEEEFEEKVPSFYNNILHSKAELSNRARKDDSNWWHLSEHRAWLRKPTRKLISAEFGKSGSFAIDSQGGFVVERGNAWIPKKEFSEKDYYFYLAVFSSSFFDNLLSIYSKELLSGWDLGKKYTKDIPIPNVNLDDVKNSDGYQRLVEIGKELSEGNIYTKTISDNILEKYFYPNT</sequence>
<comment type="catalytic activity">
    <reaction evidence="6">
        <text>a 2'-deoxyadenosine in DNA + S-adenosyl-L-methionine = an N(6)-methyl-2'-deoxyadenosine in DNA + S-adenosyl-L-homocysteine + H(+)</text>
        <dbReference type="Rhea" id="RHEA:15197"/>
        <dbReference type="Rhea" id="RHEA-COMP:12418"/>
        <dbReference type="Rhea" id="RHEA-COMP:12419"/>
        <dbReference type="ChEBI" id="CHEBI:15378"/>
        <dbReference type="ChEBI" id="CHEBI:57856"/>
        <dbReference type="ChEBI" id="CHEBI:59789"/>
        <dbReference type="ChEBI" id="CHEBI:90615"/>
        <dbReference type="ChEBI" id="CHEBI:90616"/>
        <dbReference type="EC" id="2.1.1.72"/>
    </reaction>
</comment>
<dbReference type="Proteomes" id="UP000256980">
    <property type="component" value="Unassembled WGS sequence"/>
</dbReference>
<dbReference type="GO" id="GO:0003677">
    <property type="term" value="F:DNA binding"/>
    <property type="evidence" value="ECO:0007669"/>
    <property type="project" value="InterPro"/>
</dbReference>
<reference evidence="8 9" key="1">
    <citation type="submission" date="2018-07" db="EMBL/GenBank/DDBJ databases">
        <title>Genomic Encyclopedia of Type Strains, Phase III (KMG-III): the genomes of soil and plant-associated and newly described type strains.</title>
        <authorList>
            <person name="Whitman W."/>
        </authorList>
    </citation>
    <scope>NUCLEOTIDE SEQUENCE [LARGE SCALE GENOMIC DNA]</scope>
    <source>
        <strain evidence="8 9">CECT 7946</strain>
    </source>
</reference>
<keyword evidence="4" id="KW-0808">Transferase</keyword>
<dbReference type="GO" id="GO:0009307">
    <property type="term" value="P:DNA restriction-modification system"/>
    <property type="evidence" value="ECO:0007669"/>
    <property type="project" value="UniProtKB-KW"/>
</dbReference>
<evidence type="ECO:0000256" key="3">
    <source>
        <dbReference type="ARBA" id="ARBA00022603"/>
    </source>
</evidence>
<dbReference type="InterPro" id="IPR003356">
    <property type="entry name" value="DNA_methylase_A-5"/>
</dbReference>
<dbReference type="OrthoDB" id="32195at2"/>
<dbReference type="PRINTS" id="PR00507">
    <property type="entry name" value="N12N6MTFRASE"/>
</dbReference>
<feature type="domain" description="DNA methylase adenine-specific" evidence="7">
    <location>
        <begin position="237"/>
        <end position="452"/>
    </location>
</feature>
<comment type="similarity">
    <text evidence="1">Belongs to the N(4)/N(6)-methyltransferase family.</text>
</comment>
<dbReference type="CDD" id="cd02440">
    <property type="entry name" value="AdoMet_MTases"/>
    <property type="match status" value="1"/>
</dbReference>
<dbReference type="PANTHER" id="PTHR33841">
    <property type="entry name" value="DNA METHYLTRANSFERASE YEEA-RELATED"/>
    <property type="match status" value="1"/>
</dbReference>
<keyword evidence="9" id="KW-1185">Reference proteome</keyword>
<keyword evidence="5" id="KW-0680">Restriction system</keyword>
<protein>
    <recommendedName>
        <fullName evidence="2">site-specific DNA-methyltransferase (adenine-specific)</fullName>
        <ecNumber evidence="2">2.1.1.72</ecNumber>
    </recommendedName>
</protein>
<dbReference type="InterPro" id="IPR050953">
    <property type="entry name" value="N4_N6_ade-DNA_methylase"/>
</dbReference>
<dbReference type="InterPro" id="IPR029063">
    <property type="entry name" value="SAM-dependent_MTases_sf"/>
</dbReference>
<evidence type="ECO:0000256" key="6">
    <source>
        <dbReference type="ARBA" id="ARBA00047942"/>
    </source>
</evidence>
<evidence type="ECO:0000256" key="2">
    <source>
        <dbReference type="ARBA" id="ARBA00011900"/>
    </source>
</evidence>
<dbReference type="GO" id="GO:0008170">
    <property type="term" value="F:N-methyltransferase activity"/>
    <property type="evidence" value="ECO:0007669"/>
    <property type="project" value="InterPro"/>
</dbReference>
<proteinExistence type="inferred from homology"/>
<dbReference type="PANTHER" id="PTHR33841:SF1">
    <property type="entry name" value="DNA METHYLTRANSFERASE A"/>
    <property type="match status" value="1"/>
</dbReference>
<evidence type="ECO:0000259" key="7">
    <source>
        <dbReference type="Pfam" id="PF02384"/>
    </source>
</evidence>
<evidence type="ECO:0000256" key="4">
    <source>
        <dbReference type="ARBA" id="ARBA00022679"/>
    </source>
</evidence>
<dbReference type="EC" id="2.1.1.72" evidence="2"/>
<evidence type="ECO:0000256" key="1">
    <source>
        <dbReference type="ARBA" id="ARBA00006594"/>
    </source>
</evidence>
<name>A0A3D9H3H6_9FLAO</name>
<organism evidence="8 9">
    <name type="scientific">Winogradskyella eximia</name>
    <dbReference type="NCBI Taxonomy" id="262006"/>
    <lineage>
        <taxon>Bacteria</taxon>
        <taxon>Pseudomonadati</taxon>
        <taxon>Bacteroidota</taxon>
        <taxon>Flavobacteriia</taxon>
        <taxon>Flavobacteriales</taxon>
        <taxon>Flavobacteriaceae</taxon>
        <taxon>Winogradskyella</taxon>
    </lineage>
</organism>
<dbReference type="InterPro" id="IPR002052">
    <property type="entry name" value="DNA_methylase_N6_adenine_CS"/>
</dbReference>
<evidence type="ECO:0000256" key="5">
    <source>
        <dbReference type="ARBA" id="ARBA00022747"/>
    </source>
</evidence>
<dbReference type="PROSITE" id="PS00092">
    <property type="entry name" value="N6_MTASE"/>
    <property type="match status" value="1"/>
</dbReference>
<dbReference type="Pfam" id="PF02384">
    <property type="entry name" value="N6_Mtase"/>
    <property type="match status" value="1"/>
</dbReference>
<accession>A0A3D9H3H6</accession>
<dbReference type="Gene3D" id="3.40.50.150">
    <property type="entry name" value="Vaccinia Virus protein VP39"/>
    <property type="match status" value="1"/>
</dbReference>
<dbReference type="AlphaFoldDB" id="A0A3D9H3H6"/>
<dbReference type="EMBL" id="QRDV01000004">
    <property type="protein sequence ID" value="RED44049.1"/>
    <property type="molecule type" value="Genomic_DNA"/>
</dbReference>
<comment type="caution">
    <text evidence="8">The sequence shown here is derived from an EMBL/GenBank/DDBJ whole genome shotgun (WGS) entry which is preliminary data.</text>
</comment>
<gene>
    <name evidence="8" type="ORF">DFQ10_104242</name>
</gene>
<keyword evidence="3 8" id="KW-0489">Methyltransferase</keyword>
<evidence type="ECO:0000313" key="8">
    <source>
        <dbReference type="EMBL" id="RED44049.1"/>
    </source>
</evidence>
<dbReference type="GO" id="GO:0009007">
    <property type="term" value="F:site-specific DNA-methyltransferase (adenine-specific) activity"/>
    <property type="evidence" value="ECO:0007669"/>
    <property type="project" value="UniProtKB-EC"/>
</dbReference>
<dbReference type="GO" id="GO:0032259">
    <property type="term" value="P:methylation"/>
    <property type="evidence" value="ECO:0007669"/>
    <property type="project" value="UniProtKB-KW"/>
</dbReference>
<dbReference type="SUPFAM" id="SSF53335">
    <property type="entry name" value="S-adenosyl-L-methionine-dependent methyltransferases"/>
    <property type="match status" value="1"/>
</dbReference>
<evidence type="ECO:0000313" key="9">
    <source>
        <dbReference type="Proteomes" id="UP000256980"/>
    </source>
</evidence>